<dbReference type="EMBL" id="JACWMY010000005">
    <property type="protein sequence ID" value="MBD1364497.1"/>
    <property type="molecule type" value="Genomic_DNA"/>
</dbReference>
<protein>
    <recommendedName>
        <fullName evidence="1">Carbohydrate-binding domain-containing protein</fullName>
    </recommendedName>
</protein>
<evidence type="ECO:0000313" key="2">
    <source>
        <dbReference type="EMBL" id="MBD1364497.1"/>
    </source>
</evidence>
<dbReference type="InterPro" id="IPR010502">
    <property type="entry name" value="Carb-bd_dom_fam9"/>
</dbReference>
<proteinExistence type="predicted"/>
<evidence type="ECO:0000259" key="1">
    <source>
        <dbReference type="Pfam" id="PF16011"/>
    </source>
</evidence>
<dbReference type="Pfam" id="PF16011">
    <property type="entry name" value="CBM9_2"/>
    <property type="match status" value="1"/>
</dbReference>
<gene>
    <name evidence="2" type="ORF">IDJ77_11815</name>
</gene>
<evidence type="ECO:0000313" key="3">
    <source>
        <dbReference type="Proteomes" id="UP000606600"/>
    </source>
</evidence>
<organism evidence="2 3">
    <name type="scientific">Mucilaginibacter pankratovii</name>
    <dbReference type="NCBI Taxonomy" id="2772110"/>
    <lineage>
        <taxon>Bacteria</taxon>
        <taxon>Pseudomonadati</taxon>
        <taxon>Bacteroidota</taxon>
        <taxon>Sphingobacteriia</taxon>
        <taxon>Sphingobacteriales</taxon>
        <taxon>Sphingobacteriaceae</taxon>
        <taxon>Mucilaginibacter</taxon>
    </lineage>
</organism>
<keyword evidence="3" id="KW-1185">Reference proteome</keyword>
<sequence>MKQFKSRHLPKHTADKGMKSISAFLDGEERQQIDNAPWDDTGDLPLVSFSLAHNQQGIYLKYSVKEKHMLAHYKNINDPVYKDSCVEFFIAFAGDRAYYNFEFNSIGTALCGFGDGKNDREDLPVDIIATINTLSTVEHQDTETGLYNWELTLFFPFEVFTHHHINNVTGEACRVNFYKCGDELPEPHFLSWTPINHPYPEFHLPGMFGSVVFV</sequence>
<name>A0ABR7WQB4_9SPHI</name>
<dbReference type="RefSeq" id="WP_191189159.1">
    <property type="nucleotide sequence ID" value="NZ_JACWMY010000005.1"/>
</dbReference>
<dbReference type="Proteomes" id="UP000606600">
    <property type="component" value="Unassembled WGS sequence"/>
</dbReference>
<dbReference type="Gene3D" id="2.60.40.1190">
    <property type="match status" value="1"/>
</dbReference>
<dbReference type="CDD" id="cd09620">
    <property type="entry name" value="CBM9_like_3"/>
    <property type="match status" value="1"/>
</dbReference>
<dbReference type="SUPFAM" id="SSF49344">
    <property type="entry name" value="CBD9-like"/>
    <property type="match status" value="1"/>
</dbReference>
<reference evidence="2 3" key="1">
    <citation type="submission" date="2020-09" db="EMBL/GenBank/DDBJ databases">
        <title>Novel species of Mucilaginibacter isolated from a glacier on the Tibetan Plateau.</title>
        <authorList>
            <person name="Liu Q."/>
            <person name="Xin Y.-H."/>
        </authorList>
    </citation>
    <scope>NUCLEOTIDE SEQUENCE [LARGE SCALE GENOMIC DNA]</scope>
    <source>
        <strain evidence="2 3">ZT4R22</strain>
    </source>
</reference>
<comment type="caution">
    <text evidence="2">The sequence shown here is derived from an EMBL/GenBank/DDBJ whole genome shotgun (WGS) entry which is preliminary data.</text>
</comment>
<feature type="domain" description="Carbohydrate-binding" evidence="1">
    <location>
        <begin position="29"/>
        <end position="213"/>
    </location>
</feature>
<accession>A0ABR7WQB4</accession>